<sequence>MDDRTDLESGTNAGATVVLEGEFVTVTADGADHPLYQPISDLLKRIRQKLSMDVVFVSQFVDGVPMRRHLNRVEDGVPCDPLEELFAQHVADCRHEALAHEHIDPDACITEPVVADEESTLGTLCCAMEDSSDAIERQREKDALHSIAKVISTTLRPQAPPDMGRAWASSTVARLELR</sequence>
<evidence type="ECO:0000313" key="1">
    <source>
        <dbReference type="EMBL" id="MBC5767665.1"/>
    </source>
</evidence>
<dbReference type="RefSeq" id="WP_187084157.1">
    <property type="nucleotide sequence ID" value="NZ_JACORU010000012.1"/>
</dbReference>
<dbReference type="AlphaFoldDB" id="A0A923MCW0"/>
<reference evidence="1" key="1">
    <citation type="submission" date="2020-08" db="EMBL/GenBank/DDBJ databases">
        <title>Ramlibacter sp. GTP1 16S ribosomal RNA gene genome sequencing and assembly.</title>
        <authorList>
            <person name="Kang M."/>
        </authorList>
    </citation>
    <scope>NUCLEOTIDE SEQUENCE</scope>
    <source>
        <strain evidence="1">GTP1</strain>
    </source>
</reference>
<organism evidence="1 2">
    <name type="scientific">Ramlibacter albus</name>
    <dbReference type="NCBI Taxonomy" id="2079448"/>
    <lineage>
        <taxon>Bacteria</taxon>
        <taxon>Pseudomonadati</taxon>
        <taxon>Pseudomonadota</taxon>
        <taxon>Betaproteobacteria</taxon>
        <taxon>Burkholderiales</taxon>
        <taxon>Comamonadaceae</taxon>
        <taxon>Ramlibacter</taxon>
    </lineage>
</organism>
<dbReference type="Proteomes" id="UP000596827">
    <property type="component" value="Unassembled WGS sequence"/>
</dbReference>
<dbReference type="EMBL" id="JACORU010000012">
    <property type="protein sequence ID" value="MBC5767665.1"/>
    <property type="molecule type" value="Genomic_DNA"/>
</dbReference>
<keyword evidence="2" id="KW-1185">Reference proteome</keyword>
<comment type="caution">
    <text evidence="1">The sequence shown here is derived from an EMBL/GenBank/DDBJ whole genome shotgun (WGS) entry which is preliminary data.</text>
</comment>
<gene>
    <name evidence="1" type="ORF">H8R02_24580</name>
</gene>
<accession>A0A923MCW0</accession>
<name>A0A923MCW0_9BURK</name>
<evidence type="ECO:0000313" key="2">
    <source>
        <dbReference type="Proteomes" id="UP000596827"/>
    </source>
</evidence>
<proteinExistence type="predicted"/>
<protein>
    <submittedName>
        <fullName evidence="1">Uncharacterized protein</fullName>
    </submittedName>
</protein>